<keyword evidence="2" id="KW-0378">Hydrolase</keyword>
<sequence length="378" mass="40160">MPGTTIDPYGRAMTGAAQWWDAPPAHRVSLLPDVDPELLAVALDPLPPGAPAVLRVHGLPGRTAGEQVAALLTELDRAALALFPSWLPGADRLDGPHPLGAAAVRSLAAAAAARSAAFGPFLTDLAGRALAARSGPPAGSRHAGRSRFPAEVRAAGLARVLADAYRRTGVVLLVEVPDGLTAEGERVLAASAEWLAGHGRFTVWLAGRPLRTVDRVPVVTVTLPHEVRAVAEPAAGGGPAPTGALVSCPPLSGLPRADSPAEQTLERALSRHGWAYGRRWNHTWQGHPLGPAYRLDLCWLAEGLAVEVDGPEHRGRVRFADDRRRDVHLQLLGYDVLRFTNDQVLTDVPAVLGSIRDLLATRRAAGPHHEEKRHHADH</sequence>
<dbReference type="EMBL" id="LT607751">
    <property type="protein sequence ID" value="SCG50867.1"/>
    <property type="molecule type" value="Genomic_DNA"/>
</dbReference>
<protein>
    <submittedName>
        <fullName evidence="2">Very-short-patch-repair endonuclease</fullName>
    </submittedName>
</protein>
<evidence type="ECO:0000313" key="3">
    <source>
        <dbReference type="Proteomes" id="UP000198210"/>
    </source>
</evidence>
<keyword evidence="2" id="KW-0255">Endonuclease</keyword>
<keyword evidence="3" id="KW-1185">Reference proteome</keyword>
<dbReference type="InterPro" id="IPR007569">
    <property type="entry name" value="DUF559"/>
</dbReference>
<dbReference type="Proteomes" id="UP000198210">
    <property type="component" value="Chromosome I"/>
</dbReference>
<accession>A0A1C5HY95</accession>
<feature type="domain" description="DUF559" evidence="1">
    <location>
        <begin position="288"/>
        <end position="358"/>
    </location>
</feature>
<gene>
    <name evidence="2" type="ORF">GA0074704_2555</name>
</gene>
<reference evidence="2 3" key="1">
    <citation type="submission" date="2016-06" db="EMBL/GenBank/DDBJ databases">
        <authorList>
            <person name="Kjaerup R.B."/>
            <person name="Dalgaard T.S."/>
            <person name="Juul-Madsen H.R."/>
        </authorList>
    </citation>
    <scope>NUCLEOTIDE SEQUENCE [LARGE SCALE GENOMIC DNA]</scope>
    <source>
        <strain evidence="2 3">DSM 45097</strain>
    </source>
</reference>
<organism evidence="2 3">
    <name type="scientific">Micromonospora siamensis</name>
    <dbReference type="NCBI Taxonomy" id="299152"/>
    <lineage>
        <taxon>Bacteria</taxon>
        <taxon>Bacillati</taxon>
        <taxon>Actinomycetota</taxon>
        <taxon>Actinomycetes</taxon>
        <taxon>Micromonosporales</taxon>
        <taxon>Micromonosporaceae</taxon>
        <taxon>Micromonospora</taxon>
    </lineage>
</organism>
<name>A0A1C5HY95_9ACTN</name>
<dbReference type="GO" id="GO:0004519">
    <property type="term" value="F:endonuclease activity"/>
    <property type="evidence" value="ECO:0007669"/>
    <property type="project" value="UniProtKB-KW"/>
</dbReference>
<dbReference type="AlphaFoldDB" id="A0A1C5HY95"/>
<keyword evidence="2" id="KW-0540">Nuclease</keyword>
<dbReference type="Gene3D" id="3.40.960.10">
    <property type="entry name" value="VSR Endonuclease"/>
    <property type="match status" value="1"/>
</dbReference>
<dbReference type="Pfam" id="PF04480">
    <property type="entry name" value="DUF559"/>
    <property type="match status" value="1"/>
</dbReference>
<dbReference type="InterPro" id="IPR011335">
    <property type="entry name" value="Restrct_endonuc-II-like"/>
</dbReference>
<evidence type="ECO:0000259" key="1">
    <source>
        <dbReference type="Pfam" id="PF04480"/>
    </source>
</evidence>
<dbReference type="SUPFAM" id="SSF52980">
    <property type="entry name" value="Restriction endonuclease-like"/>
    <property type="match status" value="1"/>
</dbReference>
<evidence type="ECO:0000313" key="2">
    <source>
        <dbReference type="EMBL" id="SCG50867.1"/>
    </source>
</evidence>
<proteinExistence type="predicted"/>